<comment type="caution">
    <text evidence="1">The sequence shown here is derived from an EMBL/GenBank/DDBJ whole genome shotgun (WGS) entry which is preliminary data.</text>
</comment>
<evidence type="ECO:0000313" key="2">
    <source>
        <dbReference type="Proteomes" id="UP000287166"/>
    </source>
</evidence>
<evidence type="ECO:0000313" key="1">
    <source>
        <dbReference type="EMBL" id="GBE78883.1"/>
    </source>
</evidence>
<gene>
    <name evidence="1" type="ORF">SCP_0200800</name>
</gene>
<dbReference type="EMBL" id="BFAD01000002">
    <property type="protein sequence ID" value="GBE78883.1"/>
    <property type="molecule type" value="Genomic_DNA"/>
</dbReference>
<dbReference type="AlphaFoldDB" id="A0A401G9S5"/>
<dbReference type="GeneID" id="38775800"/>
<sequence>MFWGTKSISDLSRLRKEVLEGSSGTDPVFSAEQTPDAPCVFWWVPSPGIVQAYNYGETLRRFRTGPRAYRPQLLAGHRGCPNTFKSRSPLLLSQWCAATRTSTTTSNRLVSAFDVAYRIGLIKNVFRSKFLSQLVGMYPKILRLCDEATSNVLMIRLHLEESS</sequence>
<dbReference type="InParanoid" id="A0A401G9S5"/>
<protein>
    <submittedName>
        <fullName evidence="1">Uncharacterized protein</fullName>
    </submittedName>
</protein>
<dbReference type="RefSeq" id="XP_027609796.1">
    <property type="nucleotide sequence ID" value="XM_027753995.1"/>
</dbReference>
<organism evidence="1 2">
    <name type="scientific">Sparassis crispa</name>
    <dbReference type="NCBI Taxonomy" id="139825"/>
    <lineage>
        <taxon>Eukaryota</taxon>
        <taxon>Fungi</taxon>
        <taxon>Dikarya</taxon>
        <taxon>Basidiomycota</taxon>
        <taxon>Agaricomycotina</taxon>
        <taxon>Agaricomycetes</taxon>
        <taxon>Polyporales</taxon>
        <taxon>Sparassidaceae</taxon>
        <taxon>Sparassis</taxon>
    </lineage>
</organism>
<dbReference type="Proteomes" id="UP000287166">
    <property type="component" value="Unassembled WGS sequence"/>
</dbReference>
<accession>A0A401G9S5</accession>
<reference evidence="1 2" key="1">
    <citation type="journal article" date="2018" name="Sci. Rep.">
        <title>Genome sequence of the cauliflower mushroom Sparassis crispa (Hanabiratake) and its association with beneficial usage.</title>
        <authorList>
            <person name="Kiyama R."/>
            <person name="Furutani Y."/>
            <person name="Kawaguchi K."/>
            <person name="Nakanishi T."/>
        </authorList>
    </citation>
    <scope>NUCLEOTIDE SEQUENCE [LARGE SCALE GENOMIC DNA]</scope>
</reference>
<name>A0A401G9S5_9APHY</name>
<keyword evidence="2" id="KW-1185">Reference proteome</keyword>
<proteinExistence type="predicted"/>